<dbReference type="SUPFAM" id="SSF56935">
    <property type="entry name" value="Porins"/>
    <property type="match status" value="1"/>
</dbReference>
<feature type="domain" description="TonB-dependent receptor-like beta-barrel" evidence="6">
    <location>
        <begin position="471"/>
        <end position="962"/>
    </location>
</feature>
<dbReference type="InterPro" id="IPR012910">
    <property type="entry name" value="Plug_dom"/>
</dbReference>
<keyword evidence="8" id="KW-0675">Receptor</keyword>
<dbReference type="EMBL" id="JAQQKV010000001">
    <property type="protein sequence ID" value="MDC7675579.1"/>
    <property type="molecule type" value="Genomic_DNA"/>
</dbReference>
<evidence type="ECO:0000259" key="7">
    <source>
        <dbReference type="Pfam" id="PF07715"/>
    </source>
</evidence>
<keyword evidence="9" id="KW-1185">Reference proteome</keyword>
<comment type="similarity">
    <text evidence="4">Belongs to the TonB-dependent receptor family.</text>
</comment>
<proteinExistence type="inferred from homology"/>
<dbReference type="Gene3D" id="2.40.170.20">
    <property type="entry name" value="TonB-dependent receptor, beta-barrel domain"/>
    <property type="match status" value="1"/>
</dbReference>
<evidence type="ECO:0000313" key="9">
    <source>
        <dbReference type="Proteomes" id="UP001218579"/>
    </source>
</evidence>
<keyword evidence="5" id="KW-0732">Signal</keyword>
<feature type="signal peptide" evidence="5">
    <location>
        <begin position="1"/>
        <end position="27"/>
    </location>
</feature>
<dbReference type="PANTHER" id="PTHR40980">
    <property type="entry name" value="PLUG DOMAIN-CONTAINING PROTEIN"/>
    <property type="match status" value="1"/>
</dbReference>
<organism evidence="8 9">
    <name type="scientific">Asticcacaulis machinosus</name>
    <dbReference type="NCBI Taxonomy" id="2984211"/>
    <lineage>
        <taxon>Bacteria</taxon>
        <taxon>Pseudomonadati</taxon>
        <taxon>Pseudomonadota</taxon>
        <taxon>Alphaproteobacteria</taxon>
        <taxon>Caulobacterales</taxon>
        <taxon>Caulobacteraceae</taxon>
        <taxon>Asticcacaulis</taxon>
    </lineage>
</organism>
<dbReference type="Proteomes" id="UP001218579">
    <property type="component" value="Unassembled WGS sequence"/>
</dbReference>
<evidence type="ECO:0000256" key="2">
    <source>
        <dbReference type="ARBA" id="ARBA00023136"/>
    </source>
</evidence>
<dbReference type="RefSeq" id="WP_272743898.1">
    <property type="nucleotide sequence ID" value="NZ_JAQQKV010000001.1"/>
</dbReference>
<dbReference type="Pfam" id="PF07715">
    <property type="entry name" value="Plug"/>
    <property type="match status" value="1"/>
</dbReference>
<dbReference type="Gene3D" id="2.170.130.10">
    <property type="entry name" value="TonB-dependent receptor, plug domain"/>
    <property type="match status" value="1"/>
</dbReference>
<dbReference type="InterPro" id="IPR000531">
    <property type="entry name" value="Beta-barrel_TonB"/>
</dbReference>
<evidence type="ECO:0000256" key="4">
    <source>
        <dbReference type="RuleBase" id="RU003357"/>
    </source>
</evidence>
<comment type="subcellular location">
    <subcellularLocation>
        <location evidence="1 4">Cell outer membrane</location>
    </subcellularLocation>
</comment>
<keyword evidence="3" id="KW-0998">Cell outer membrane</keyword>
<evidence type="ECO:0000259" key="6">
    <source>
        <dbReference type="Pfam" id="PF00593"/>
    </source>
</evidence>
<gene>
    <name evidence="8" type="ORF">PQU98_05535</name>
</gene>
<evidence type="ECO:0000313" key="8">
    <source>
        <dbReference type="EMBL" id="MDC7675579.1"/>
    </source>
</evidence>
<reference evidence="8 9" key="1">
    <citation type="submission" date="2023-01" db="EMBL/GenBank/DDBJ databases">
        <title>Novel species of the genus Asticcacaulis isolated from rivers.</title>
        <authorList>
            <person name="Lu H."/>
        </authorList>
    </citation>
    <scope>NUCLEOTIDE SEQUENCE [LARGE SCALE GENOMIC DNA]</scope>
    <source>
        <strain evidence="8 9">LKC15W</strain>
    </source>
</reference>
<dbReference type="InterPro" id="IPR036942">
    <property type="entry name" value="Beta-barrel_TonB_sf"/>
</dbReference>
<dbReference type="Pfam" id="PF00593">
    <property type="entry name" value="TonB_dep_Rec_b-barrel"/>
    <property type="match status" value="1"/>
</dbReference>
<protein>
    <submittedName>
        <fullName evidence="8">TonB-dependent receptor</fullName>
    </submittedName>
</protein>
<feature type="chain" id="PRO_5047412538" evidence="5">
    <location>
        <begin position="28"/>
        <end position="995"/>
    </location>
</feature>
<keyword evidence="2 4" id="KW-0472">Membrane</keyword>
<dbReference type="InterPro" id="IPR037066">
    <property type="entry name" value="Plug_dom_sf"/>
</dbReference>
<comment type="caution">
    <text evidence="8">The sequence shown here is derived from an EMBL/GenBank/DDBJ whole genome shotgun (WGS) entry which is preliminary data.</text>
</comment>
<feature type="domain" description="TonB-dependent receptor plug" evidence="7">
    <location>
        <begin position="59"/>
        <end position="162"/>
    </location>
</feature>
<dbReference type="InterPro" id="IPR010104">
    <property type="entry name" value="TonB_rcpt_bac"/>
</dbReference>
<keyword evidence="4" id="KW-0798">TonB box</keyword>
<sequence>MKSTRSTLALLSATSILALAAATTSFAQDGAAAPAAEDDTETVVVTGIRASQKRAVSIKRDAIQVVDAISSEDIGKFPDATISDSLQRIPGVQVRREAGEAGAINIRGLPQVATFLNGEAFLGANSITNVQPNFGDIPSQLMMGAEVYKSATATQLGAGITGTVNLKTWKPFDFQDGLTVAAAVEGAYGSMTEEWEPSANGLISWRNDTFGVLLSVAKSDTTAANSYNGMNGNFGWAGKAGESWAFTQAVFDPVTGRVNNGLAFSTGDQNGDGDTNDSFISYQGWKAMDKVTKRDRTGVNLAAEWRIADGVKLNGEYFYTEQTQLNNEVGLVAESKWSAWGWFTPLKTTDLGYQDLFSVQSALYNVQRISSYTEVARFDSESQNLSLTLTYDKGGKLRYKARYLTAKAEQANTNAYIDATLADQRQWGAGFGYYPGSATPIATAPNGYSGLVPITVNNPGNGAAISFSGFDAARFGDLDNYAIDAISSENNYDRSADMNIFRFDGNYAFADDVTFDFGYRRSERSVDNLAYDYLSPLYKDQSTAGPQNPGGNGCLVKWKASDVVLNQSSACTAGDGTNFYTALAPTTLASLGSGVYMPISSFGDASGIPSGYGINPEALENPFAYVNGKFPGTVRWSNPGGSYGVDLTQSMTYLQMNLNGELVLPFKANFGVQIVDTDLSVQQNLISPVSGQYGAAAADAGDVITNRSFTDVLPSFNAVADINDSMKVRVGYSKNMTLLDLEQWGGAKSLSYALDTNLNFIVIGGSESGNPTLDPWRSTNYDISFEWYNAPGSMLSVGAFYVEVESFVVSGSRQSLEQDQTGGGSRIVTLSTPSQGEGGVLKGLEFNAKQAFTYLPGFWSNFGIDANYTYSPSTRPGKDLSGDDLEFPDNSKHQTNLAIWYQNGPLQARIAHNYRSRRLASQNLLWGTQGLNLYQAPTEYVDASVSYEFTPGMTAYLQASNITEEKETYYMQWENQQAYQNIYERRVMIGLRAKF</sequence>
<name>A0ABT5HJ06_9CAUL</name>
<evidence type="ECO:0000256" key="3">
    <source>
        <dbReference type="ARBA" id="ARBA00023237"/>
    </source>
</evidence>
<dbReference type="PANTHER" id="PTHR40980:SF3">
    <property type="entry name" value="TONB-DEPENDENT RECEPTOR-LIKE BETA-BARREL DOMAIN-CONTAINING PROTEIN"/>
    <property type="match status" value="1"/>
</dbReference>
<evidence type="ECO:0000256" key="5">
    <source>
        <dbReference type="SAM" id="SignalP"/>
    </source>
</evidence>
<accession>A0ABT5HJ06</accession>
<dbReference type="NCBIfam" id="TIGR01782">
    <property type="entry name" value="TonB-Xanth-Caul"/>
    <property type="match status" value="1"/>
</dbReference>
<evidence type="ECO:0000256" key="1">
    <source>
        <dbReference type="ARBA" id="ARBA00004442"/>
    </source>
</evidence>